<keyword evidence="12" id="KW-1185">Reference proteome</keyword>
<sequence>MSVDFLQLAVPGVRGLSPYQPGKPIDELARELGLKEEDIVKLASNENPMGPSAAVKAAMNEEMAEMTRYPDGAGFALKAELSSRLNVTPAQLTLGNGSSDILDFVVRAFVDNGDEVVVSEHAFSIYSLLTRAKGGVVVEVPALNFGHDLVAMAAAVTDKTRVVFLTNPSNPTGTWNTRAEVLTFMQTVPANVVVVLDEAYCEFVEEAEYPDGVELLAQFPNLIVARTFSKVYGLASLRVGYGVSSPELADIMNRVRPPFNVNSYALVGAVAALRDEAYLQMSVKANRDGMALLTAAFAEMGLDYIPSVGNFVAFRVPDSVTGIEVYQKLLREGVIVRPIANYGMPQYVRVSIGTDAENRTFLKALAKVLA</sequence>
<dbReference type="PANTHER" id="PTHR43643:SF3">
    <property type="entry name" value="HISTIDINOL-PHOSPHATE AMINOTRANSFERASE"/>
    <property type="match status" value="1"/>
</dbReference>
<evidence type="ECO:0000256" key="1">
    <source>
        <dbReference type="ARBA" id="ARBA00001933"/>
    </source>
</evidence>
<dbReference type="SUPFAM" id="SSF53383">
    <property type="entry name" value="PLP-dependent transferases"/>
    <property type="match status" value="1"/>
</dbReference>
<evidence type="ECO:0000256" key="3">
    <source>
        <dbReference type="ARBA" id="ARBA00007970"/>
    </source>
</evidence>
<dbReference type="InterPro" id="IPR015421">
    <property type="entry name" value="PyrdxlP-dep_Trfase_major"/>
</dbReference>
<dbReference type="NCBIfam" id="TIGR01141">
    <property type="entry name" value="hisC"/>
    <property type="match status" value="1"/>
</dbReference>
<accession>A0A9X3EK66</accession>
<dbReference type="HAMAP" id="MF_01023">
    <property type="entry name" value="HisC_aminotrans_2"/>
    <property type="match status" value="1"/>
</dbReference>
<comment type="similarity">
    <text evidence="3 9">Belongs to the class-II pyridoxal-phosphate-dependent aminotransferase family. Histidinol-phosphate aminotransferase subfamily.</text>
</comment>
<dbReference type="Gene3D" id="3.90.1150.10">
    <property type="entry name" value="Aspartate Aminotransferase, domain 1"/>
    <property type="match status" value="1"/>
</dbReference>
<comment type="caution">
    <text evidence="11">The sequence shown here is derived from an EMBL/GenBank/DDBJ whole genome shotgun (WGS) entry which is preliminary data.</text>
</comment>
<evidence type="ECO:0000256" key="4">
    <source>
        <dbReference type="ARBA" id="ARBA00011738"/>
    </source>
</evidence>
<dbReference type="Gene3D" id="3.40.640.10">
    <property type="entry name" value="Type I PLP-dependent aspartate aminotransferase-like (Major domain)"/>
    <property type="match status" value="1"/>
</dbReference>
<dbReference type="Pfam" id="PF00155">
    <property type="entry name" value="Aminotran_1_2"/>
    <property type="match status" value="1"/>
</dbReference>
<dbReference type="RefSeq" id="WP_283174034.1">
    <property type="nucleotide sequence ID" value="NZ_JAPNOA010000029.1"/>
</dbReference>
<keyword evidence="7 9" id="KW-0663">Pyridoxal phosphate</keyword>
<comment type="cofactor">
    <cofactor evidence="1 9">
        <name>pyridoxal 5'-phosphate</name>
        <dbReference type="ChEBI" id="CHEBI:597326"/>
    </cofactor>
</comment>
<dbReference type="InterPro" id="IPR004839">
    <property type="entry name" value="Aminotransferase_I/II_large"/>
</dbReference>
<dbReference type="AlphaFoldDB" id="A0A9X3EK66"/>
<evidence type="ECO:0000256" key="9">
    <source>
        <dbReference type="HAMAP-Rule" id="MF_01023"/>
    </source>
</evidence>
<keyword evidence="5 9" id="KW-0032">Aminotransferase</keyword>
<gene>
    <name evidence="9 11" type="primary">hisC</name>
    <name evidence="11" type="ORF">OUO13_11535</name>
</gene>
<comment type="subunit">
    <text evidence="4 9">Homodimer.</text>
</comment>
<comment type="pathway">
    <text evidence="2 9">Amino-acid biosynthesis; L-histidine biosynthesis; L-histidine from 5-phospho-alpha-D-ribose 1-diphosphate: step 7/9.</text>
</comment>
<evidence type="ECO:0000313" key="11">
    <source>
        <dbReference type="EMBL" id="MCY0965821.1"/>
    </source>
</evidence>
<protein>
    <recommendedName>
        <fullName evidence="9">Histidinol-phosphate aminotransferase</fullName>
        <ecNumber evidence="9">2.6.1.9</ecNumber>
    </recommendedName>
    <alternativeName>
        <fullName evidence="9">Imidazole acetol-phosphate transaminase</fullName>
    </alternativeName>
</protein>
<keyword evidence="9" id="KW-0368">Histidine biosynthesis</keyword>
<dbReference type="GO" id="GO:0000105">
    <property type="term" value="P:L-histidine biosynthetic process"/>
    <property type="evidence" value="ECO:0007669"/>
    <property type="project" value="UniProtKB-UniRule"/>
</dbReference>
<reference evidence="11" key="1">
    <citation type="submission" date="2022-11" db="EMBL/GenBank/DDBJ databases">
        <title>Parathalassolutuus dongxingensis gen. nov., sp. nov., a novel member of family Oceanospirillaceae isolated from a coastal shrimp pond in Guangxi, China.</title>
        <authorList>
            <person name="Chen H."/>
        </authorList>
    </citation>
    <scope>NUCLEOTIDE SEQUENCE</scope>
    <source>
        <strain evidence="11">G-43</strain>
    </source>
</reference>
<organism evidence="11 12">
    <name type="scientific">Parathalassolituus penaei</name>
    <dbReference type="NCBI Taxonomy" id="2997323"/>
    <lineage>
        <taxon>Bacteria</taxon>
        <taxon>Pseudomonadati</taxon>
        <taxon>Pseudomonadota</taxon>
        <taxon>Gammaproteobacteria</taxon>
        <taxon>Oceanospirillales</taxon>
        <taxon>Oceanospirillaceae</taxon>
        <taxon>Parathalassolituus</taxon>
    </lineage>
</organism>
<dbReference type="EMBL" id="JAPNOA010000029">
    <property type="protein sequence ID" value="MCY0965821.1"/>
    <property type="molecule type" value="Genomic_DNA"/>
</dbReference>
<proteinExistence type="inferred from homology"/>
<dbReference type="EC" id="2.6.1.9" evidence="9"/>
<dbReference type="InterPro" id="IPR015424">
    <property type="entry name" value="PyrdxlP-dep_Trfase"/>
</dbReference>
<dbReference type="InterPro" id="IPR005861">
    <property type="entry name" value="HisP_aminotrans"/>
</dbReference>
<evidence type="ECO:0000256" key="7">
    <source>
        <dbReference type="ARBA" id="ARBA00022898"/>
    </source>
</evidence>
<dbReference type="PANTHER" id="PTHR43643">
    <property type="entry name" value="HISTIDINOL-PHOSPHATE AMINOTRANSFERASE 2"/>
    <property type="match status" value="1"/>
</dbReference>
<dbReference type="GO" id="GO:0004400">
    <property type="term" value="F:histidinol-phosphate transaminase activity"/>
    <property type="evidence" value="ECO:0007669"/>
    <property type="project" value="UniProtKB-UniRule"/>
</dbReference>
<keyword evidence="9" id="KW-0028">Amino-acid biosynthesis</keyword>
<dbReference type="GO" id="GO:0030170">
    <property type="term" value="F:pyridoxal phosphate binding"/>
    <property type="evidence" value="ECO:0007669"/>
    <property type="project" value="InterPro"/>
</dbReference>
<evidence type="ECO:0000259" key="10">
    <source>
        <dbReference type="Pfam" id="PF00155"/>
    </source>
</evidence>
<comment type="catalytic activity">
    <reaction evidence="8 9">
        <text>L-histidinol phosphate + 2-oxoglutarate = 3-(imidazol-4-yl)-2-oxopropyl phosphate + L-glutamate</text>
        <dbReference type="Rhea" id="RHEA:23744"/>
        <dbReference type="ChEBI" id="CHEBI:16810"/>
        <dbReference type="ChEBI" id="CHEBI:29985"/>
        <dbReference type="ChEBI" id="CHEBI:57766"/>
        <dbReference type="ChEBI" id="CHEBI:57980"/>
        <dbReference type="EC" id="2.6.1.9"/>
    </reaction>
</comment>
<dbReference type="CDD" id="cd00609">
    <property type="entry name" value="AAT_like"/>
    <property type="match status" value="1"/>
</dbReference>
<feature type="domain" description="Aminotransferase class I/classII large" evidence="10">
    <location>
        <begin position="38"/>
        <end position="365"/>
    </location>
</feature>
<evidence type="ECO:0000256" key="2">
    <source>
        <dbReference type="ARBA" id="ARBA00005011"/>
    </source>
</evidence>
<dbReference type="InterPro" id="IPR050106">
    <property type="entry name" value="HistidinolP_aminotransfase"/>
</dbReference>
<dbReference type="Proteomes" id="UP001150830">
    <property type="component" value="Unassembled WGS sequence"/>
</dbReference>
<dbReference type="InterPro" id="IPR015422">
    <property type="entry name" value="PyrdxlP-dep_Trfase_small"/>
</dbReference>
<keyword evidence="6 9" id="KW-0808">Transferase</keyword>
<evidence type="ECO:0000256" key="8">
    <source>
        <dbReference type="ARBA" id="ARBA00047481"/>
    </source>
</evidence>
<name>A0A9X3EK66_9GAMM</name>
<evidence type="ECO:0000313" key="12">
    <source>
        <dbReference type="Proteomes" id="UP001150830"/>
    </source>
</evidence>
<evidence type="ECO:0000256" key="6">
    <source>
        <dbReference type="ARBA" id="ARBA00022679"/>
    </source>
</evidence>
<evidence type="ECO:0000256" key="5">
    <source>
        <dbReference type="ARBA" id="ARBA00022576"/>
    </source>
</evidence>
<feature type="modified residue" description="N6-(pyridoxal phosphate)lysine" evidence="9">
    <location>
        <position position="230"/>
    </location>
</feature>